<evidence type="ECO:0000313" key="1">
    <source>
        <dbReference type="EMBL" id="MEQ2308846.1"/>
    </source>
</evidence>
<comment type="caution">
    <text evidence="1">The sequence shown here is derived from an EMBL/GenBank/DDBJ whole genome shotgun (WGS) entry which is preliminary data.</text>
</comment>
<protein>
    <submittedName>
        <fullName evidence="1">Uncharacterized protein</fullName>
    </submittedName>
</protein>
<accession>A0ABV0ZS34</accession>
<reference evidence="1 2" key="1">
    <citation type="submission" date="2021-06" db="EMBL/GenBank/DDBJ databases">
        <authorList>
            <person name="Palmer J.M."/>
        </authorList>
    </citation>
    <scope>NUCLEOTIDE SEQUENCE [LARGE SCALE GENOMIC DNA]</scope>
    <source>
        <strain evidence="1 2">AS_MEX2019</strain>
        <tissue evidence="1">Muscle</tissue>
    </source>
</reference>
<dbReference type="EMBL" id="JAHRIP010070049">
    <property type="protein sequence ID" value="MEQ2308846.1"/>
    <property type="molecule type" value="Genomic_DNA"/>
</dbReference>
<proteinExistence type="predicted"/>
<sequence length="134" mass="13789">MVPIGFCNLALVGGGWGGVARGSSHHGALCGGGQDAAAVLGAVLCAERCGCVFIGFSGVELIGGGVPLWGGDSWHLGLGACVQYSCPGWEWPFGELHAHSGFSLGWCPSPPWKEGDHLLGLVAHLGYQYQDLVV</sequence>
<evidence type="ECO:0000313" key="2">
    <source>
        <dbReference type="Proteomes" id="UP001469553"/>
    </source>
</evidence>
<name>A0ABV0ZS34_9TELE</name>
<dbReference type="Proteomes" id="UP001469553">
    <property type="component" value="Unassembled WGS sequence"/>
</dbReference>
<gene>
    <name evidence="1" type="ORF">AMECASPLE_032455</name>
</gene>
<organism evidence="1 2">
    <name type="scientific">Ameca splendens</name>
    <dbReference type="NCBI Taxonomy" id="208324"/>
    <lineage>
        <taxon>Eukaryota</taxon>
        <taxon>Metazoa</taxon>
        <taxon>Chordata</taxon>
        <taxon>Craniata</taxon>
        <taxon>Vertebrata</taxon>
        <taxon>Euteleostomi</taxon>
        <taxon>Actinopterygii</taxon>
        <taxon>Neopterygii</taxon>
        <taxon>Teleostei</taxon>
        <taxon>Neoteleostei</taxon>
        <taxon>Acanthomorphata</taxon>
        <taxon>Ovalentaria</taxon>
        <taxon>Atherinomorphae</taxon>
        <taxon>Cyprinodontiformes</taxon>
        <taxon>Goodeidae</taxon>
        <taxon>Ameca</taxon>
    </lineage>
</organism>
<keyword evidence="2" id="KW-1185">Reference proteome</keyword>